<gene>
    <name evidence="2" type="ORF">XA26_45730</name>
</gene>
<dbReference type="RefSeq" id="WP_157888965.1">
    <property type="nucleotide sequence ID" value="NZ_CP011269.1"/>
</dbReference>
<organism evidence="2 3">
    <name type="scientific">Mycolicibacterium fortuitum</name>
    <name type="common">Mycobacterium fortuitum</name>
    <dbReference type="NCBI Taxonomy" id="1766"/>
    <lineage>
        <taxon>Bacteria</taxon>
        <taxon>Bacillati</taxon>
        <taxon>Actinomycetota</taxon>
        <taxon>Actinomycetes</taxon>
        <taxon>Mycobacteriales</taxon>
        <taxon>Mycobacteriaceae</taxon>
        <taxon>Mycolicibacterium</taxon>
    </lineage>
</organism>
<dbReference type="PATRIC" id="fig|1766.6.peg.4544"/>
<evidence type="ECO:0000313" key="2">
    <source>
        <dbReference type="EMBL" id="ALI28373.1"/>
    </source>
</evidence>
<protein>
    <submittedName>
        <fullName evidence="2">Uncharacterized protein</fullName>
    </submittedName>
</protein>
<name>A0A0N9YAI1_MYCFO</name>
<keyword evidence="3" id="KW-1185">Reference proteome</keyword>
<dbReference type="KEGG" id="mft:XA26_45730"/>
<reference evidence="2 3" key="1">
    <citation type="journal article" date="2015" name="MBio">
        <title>Enzymatic Degradation of Phenazines Can Generate Energy and Protect Sensitive Organisms from Toxicity.</title>
        <authorList>
            <person name="Costa K.C."/>
            <person name="Bergkessel M."/>
            <person name="Saunders S."/>
            <person name="Korlach J."/>
            <person name="Newman D.K."/>
        </authorList>
    </citation>
    <scope>NUCLEOTIDE SEQUENCE [LARGE SCALE GENOMIC DNA]</scope>
    <source>
        <strain evidence="2 3">CT6</strain>
    </source>
</reference>
<keyword evidence="1" id="KW-0175">Coiled coil</keyword>
<evidence type="ECO:0000313" key="3">
    <source>
        <dbReference type="Proteomes" id="UP000057134"/>
    </source>
</evidence>
<proteinExistence type="predicted"/>
<dbReference type="AlphaFoldDB" id="A0A0N9YAI1"/>
<accession>A0A0N9YAI1</accession>
<dbReference type="EMBL" id="CP011269">
    <property type="protein sequence ID" value="ALI28373.1"/>
    <property type="molecule type" value="Genomic_DNA"/>
</dbReference>
<dbReference type="Proteomes" id="UP000057134">
    <property type="component" value="Chromosome"/>
</dbReference>
<sequence length="46" mass="5307">MNPEEFAKFVIDKNKEVTKLRIEAAKYRTQRNALRDELAALKAASQ</sequence>
<evidence type="ECO:0000256" key="1">
    <source>
        <dbReference type="SAM" id="Coils"/>
    </source>
</evidence>
<feature type="coiled-coil region" evidence="1">
    <location>
        <begin position="17"/>
        <end position="44"/>
    </location>
</feature>